<keyword evidence="7" id="KW-1185">Reference proteome</keyword>
<evidence type="ECO:0000256" key="4">
    <source>
        <dbReference type="PROSITE-ProRule" id="PRU00175"/>
    </source>
</evidence>
<protein>
    <recommendedName>
        <fullName evidence="5">RING-type domain-containing protein</fullName>
    </recommendedName>
</protein>
<keyword evidence="1" id="KW-0479">Metal-binding</keyword>
<dbReference type="GO" id="GO:0008270">
    <property type="term" value="F:zinc ion binding"/>
    <property type="evidence" value="ECO:0007669"/>
    <property type="project" value="UniProtKB-KW"/>
</dbReference>
<dbReference type="PANTHER" id="PTHR45969">
    <property type="entry name" value="RING ZINC FINGER PROTEIN-RELATED"/>
    <property type="match status" value="1"/>
</dbReference>
<dbReference type="SUPFAM" id="SSF57850">
    <property type="entry name" value="RING/U-box"/>
    <property type="match status" value="1"/>
</dbReference>
<evidence type="ECO:0000256" key="1">
    <source>
        <dbReference type="ARBA" id="ARBA00022723"/>
    </source>
</evidence>
<evidence type="ECO:0000313" key="6">
    <source>
        <dbReference type="EMBL" id="KAI3923366.1"/>
    </source>
</evidence>
<comment type="caution">
    <text evidence="6">The sequence shown here is derived from an EMBL/GenBank/DDBJ whole genome shotgun (WGS) entry which is preliminary data.</text>
</comment>
<dbReference type="Pfam" id="PF13639">
    <property type="entry name" value="zf-RING_2"/>
    <property type="match status" value="1"/>
</dbReference>
<dbReference type="InterPro" id="IPR013083">
    <property type="entry name" value="Znf_RING/FYVE/PHD"/>
</dbReference>
<keyword evidence="2 4" id="KW-0863">Zinc-finger</keyword>
<accession>A0AAD4SV05</accession>
<dbReference type="EMBL" id="JAJJMB010008487">
    <property type="protein sequence ID" value="KAI3923366.1"/>
    <property type="molecule type" value="Genomic_DNA"/>
</dbReference>
<organism evidence="6 7">
    <name type="scientific">Papaver atlanticum</name>
    <dbReference type="NCBI Taxonomy" id="357466"/>
    <lineage>
        <taxon>Eukaryota</taxon>
        <taxon>Viridiplantae</taxon>
        <taxon>Streptophyta</taxon>
        <taxon>Embryophyta</taxon>
        <taxon>Tracheophyta</taxon>
        <taxon>Spermatophyta</taxon>
        <taxon>Magnoliopsida</taxon>
        <taxon>Ranunculales</taxon>
        <taxon>Papaveraceae</taxon>
        <taxon>Papaveroideae</taxon>
        <taxon>Papaver</taxon>
    </lineage>
</organism>
<dbReference type="GO" id="GO:0016567">
    <property type="term" value="P:protein ubiquitination"/>
    <property type="evidence" value="ECO:0007669"/>
    <property type="project" value="TreeGrafter"/>
</dbReference>
<dbReference type="SMART" id="SM00184">
    <property type="entry name" value="RING"/>
    <property type="match status" value="1"/>
</dbReference>
<evidence type="ECO:0000313" key="7">
    <source>
        <dbReference type="Proteomes" id="UP001202328"/>
    </source>
</evidence>
<dbReference type="AlphaFoldDB" id="A0AAD4SV05"/>
<dbReference type="Gene3D" id="3.30.40.10">
    <property type="entry name" value="Zinc/RING finger domain, C3HC4 (zinc finger)"/>
    <property type="match status" value="1"/>
</dbReference>
<evidence type="ECO:0000256" key="2">
    <source>
        <dbReference type="ARBA" id="ARBA00022771"/>
    </source>
</evidence>
<dbReference type="PROSITE" id="PS50089">
    <property type="entry name" value="ZF_RING_2"/>
    <property type="match status" value="1"/>
</dbReference>
<name>A0AAD4SV05_9MAGN</name>
<proteinExistence type="predicted"/>
<reference evidence="6" key="1">
    <citation type="submission" date="2022-04" db="EMBL/GenBank/DDBJ databases">
        <title>A functionally conserved STORR gene fusion in Papaver species that diverged 16.8 million years ago.</title>
        <authorList>
            <person name="Catania T."/>
        </authorList>
    </citation>
    <scope>NUCLEOTIDE SEQUENCE</scope>
    <source>
        <strain evidence="6">S-188037</strain>
    </source>
</reference>
<dbReference type="PANTHER" id="PTHR45969:SF69">
    <property type="entry name" value="FINGER DOMAIN PROTEIN, PUTATIVE (AFU_ORTHOLOGUE AFUA_3G12190)-RELATED"/>
    <property type="match status" value="1"/>
</dbReference>
<keyword evidence="3" id="KW-0862">Zinc</keyword>
<evidence type="ECO:0000259" key="5">
    <source>
        <dbReference type="PROSITE" id="PS50089"/>
    </source>
</evidence>
<sequence length="149" mass="17827">MEVSEDFVSLEDDLMEVSEDFVSLEDDITSSYFPWDSWLEEELEEHDREVNKQLLLEQEEIESHMKKIVVLDDAEVCSVCLQDIDVGDENVTVLNCNSHIFHKKCMQEWSRRKPNCPLCRHDMREERQPKLKRKRLPHHDDEELTRLKL</sequence>
<feature type="domain" description="RING-type" evidence="5">
    <location>
        <begin position="77"/>
        <end position="120"/>
    </location>
</feature>
<dbReference type="InterPro" id="IPR001841">
    <property type="entry name" value="Znf_RING"/>
</dbReference>
<dbReference type="GO" id="GO:0061630">
    <property type="term" value="F:ubiquitin protein ligase activity"/>
    <property type="evidence" value="ECO:0007669"/>
    <property type="project" value="TreeGrafter"/>
</dbReference>
<evidence type="ECO:0000256" key="3">
    <source>
        <dbReference type="ARBA" id="ARBA00022833"/>
    </source>
</evidence>
<gene>
    <name evidence="6" type="ORF">MKW98_026959</name>
</gene>
<dbReference type="Proteomes" id="UP001202328">
    <property type="component" value="Unassembled WGS sequence"/>
</dbReference>